<feature type="transmembrane region" description="Helical" evidence="8">
    <location>
        <begin position="87"/>
        <end position="108"/>
    </location>
</feature>
<dbReference type="Pfam" id="PF01032">
    <property type="entry name" value="FecCD"/>
    <property type="match status" value="1"/>
</dbReference>
<feature type="transmembrane region" description="Helical" evidence="8">
    <location>
        <begin position="48"/>
        <end position="75"/>
    </location>
</feature>
<keyword evidence="6 8" id="KW-1133">Transmembrane helix</keyword>
<evidence type="ECO:0000256" key="3">
    <source>
        <dbReference type="ARBA" id="ARBA00022448"/>
    </source>
</evidence>
<evidence type="ECO:0000313" key="9">
    <source>
        <dbReference type="EMBL" id="EJX07393.1"/>
    </source>
</evidence>
<name>J9GWK4_9ZZZZ</name>
<keyword evidence="5 8" id="KW-0812">Transmembrane</keyword>
<reference evidence="9" key="1">
    <citation type="journal article" date="2012" name="PLoS ONE">
        <title>Gene sets for utilization of primary and secondary nutrition supplies in the distal gut of endangered iberian lynx.</title>
        <authorList>
            <person name="Alcaide M."/>
            <person name="Messina E."/>
            <person name="Richter M."/>
            <person name="Bargiela R."/>
            <person name="Peplies J."/>
            <person name="Huws S.A."/>
            <person name="Newbold C.J."/>
            <person name="Golyshin P.N."/>
            <person name="Simon M.A."/>
            <person name="Lopez G."/>
            <person name="Yakimov M.M."/>
            <person name="Ferrer M."/>
        </authorList>
    </citation>
    <scope>NUCLEOTIDE SEQUENCE</scope>
</reference>
<evidence type="ECO:0000256" key="5">
    <source>
        <dbReference type="ARBA" id="ARBA00022692"/>
    </source>
</evidence>
<keyword evidence="4" id="KW-1003">Cell membrane</keyword>
<feature type="transmembrane region" description="Helical" evidence="8">
    <location>
        <begin position="114"/>
        <end position="133"/>
    </location>
</feature>
<evidence type="ECO:0000256" key="2">
    <source>
        <dbReference type="ARBA" id="ARBA00007935"/>
    </source>
</evidence>
<evidence type="ECO:0000256" key="7">
    <source>
        <dbReference type="ARBA" id="ARBA00023136"/>
    </source>
</evidence>
<evidence type="ECO:0000256" key="6">
    <source>
        <dbReference type="ARBA" id="ARBA00022989"/>
    </source>
</evidence>
<dbReference type="PANTHER" id="PTHR30472">
    <property type="entry name" value="FERRIC ENTEROBACTIN TRANSPORT SYSTEM PERMEASE PROTEIN"/>
    <property type="match status" value="1"/>
</dbReference>
<dbReference type="GO" id="GO:0005886">
    <property type="term" value="C:plasma membrane"/>
    <property type="evidence" value="ECO:0007669"/>
    <property type="project" value="UniProtKB-SubCell"/>
</dbReference>
<dbReference type="GO" id="GO:0022857">
    <property type="term" value="F:transmembrane transporter activity"/>
    <property type="evidence" value="ECO:0007669"/>
    <property type="project" value="InterPro"/>
</dbReference>
<dbReference type="Gene3D" id="1.10.3470.10">
    <property type="entry name" value="ABC transporter involved in vitamin B12 uptake, BtuC"/>
    <property type="match status" value="1"/>
</dbReference>
<dbReference type="InterPro" id="IPR037294">
    <property type="entry name" value="ABC_BtuC-like"/>
</dbReference>
<evidence type="ECO:0000256" key="1">
    <source>
        <dbReference type="ARBA" id="ARBA00004651"/>
    </source>
</evidence>
<keyword evidence="7 8" id="KW-0472">Membrane</keyword>
<dbReference type="EMBL" id="AMCI01000887">
    <property type="protein sequence ID" value="EJX07393.1"/>
    <property type="molecule type" value="Genomic_DNA"/>
</dbReference>
<accession>J9GWK4</accession>
<protein>
    <submittedName>
        <fullName evidence="9">Iron compound ABC transporter, permease protein</fullName>
    </submittedName>
</protein>
<comment type="caution">
    <text evidence="9">The sequence shown here is derived from an EMBL/GenBank/DDBJ whole genome shotgun (WGS) entry which is preliminary data.</text>
</comment>
<evidence type="ECO:0000256" key="8">
    <source>
        <dbReference type="SAM" id="Phobius"/>
    </source>
</evidence>
<dbReference type="PANTHER" id="PTHR30472:SF41">
    <property type="entry name" value="TRANSPORT SYSTEM PERMEASE PROTEIN"/>
    <property type="match status" value="1"/>
</dbReference>
<evidence type="ECO:0000256" key="4">
    <source>
        <dbReference type="ARBA" id="ARBA00022475"/>
    </source>
</evidence>
<dbReference type="SUPFAM" id="SSF81345">
    <property type="entry name" value="ABC transporter involved in vitamin B12 uptake, BtuC"/>
    <property type="match status" value="1"/>
</dbReference>
<gene>
    <name evidence="9" type="ORF">EVA_04493</name>
</gene>
<proteinExistence type="inferred from homology"/>
<keyword evidence="3" id="KW-0813">Transport</keyword>
<comment type="similarity">
    <text evidence="2">Belongs to the binding-protein-dependent transport system permease family. FecCD subfamily.</text>
</comment>
<organism evidence="9">
    <name type="scientific">gut metagenome</name>
    <dbReference type="NCBI Taxonomy" id="749906"/>
    <lineage>
        <taxon>unclassified sequences</taxon>
        <taxon>metagenomes</taxon>
        <taxon>organismal metagenomes</taxon>
    </lineage>
</organism>
<dbReference type="InterPro" id="IPR000522">
    <property type="entry name" value="ABC_transptr_permease_BtuC"/>
</dbReference>
<dbReference type="GO" id="GO:0033214">
    <property type="term" value="P:siderophore-iron import into cell"/>
    <property type="evidence" value="ECO:0007669"/>
    <property type="project" value="TreeGrafter"/>
</dbReference>
<dbReference type="AlphaFoldDB" id="J9GWK4"/>
<comment type="subcellular location">
    <subcellularLocation>
        <location evidence="1">Cell membrane</location>
        <topology evidence="1">Multi-pass membrane protein</topology>
    </subcellularLocation>
</comment>
<sequence length="139" mass="14911">MSIFSAFILLPSLLIWMLARPLNALLLGSEYAYNLGVRVETVRTGLLGLTGLLTATVTAFCGPISFIGLAVPHIARLLLHTADHRKLIPATLLWGADIALLSLLLTHLPGERGVLPLAAITPLMGVPVVLYILTRRRAG</sequence>